<dbReference type="AlphaFoldDB" id="A0A6A6Z1M3"/>
<feature type="region of interest" description="Disordered" evidence="1">
    <location>
        <begin position="1"/>
        <end position="36"/>
    </location>
</feature>
<name>A0A6A6Z1M3_9PEZI</name>
<dbReference type="EMBL" id="MU003694">
    <property type="protein sequence ID" value="KAF2814563.1"/>
    <property type="molecule type" value="Genomic_DNA"/>
</dbReference>
<gene>
    <name evidence="2 4" type="ORF">BDZ99DRAFT_566547</name>
</gene>
<evidence type="ECO:0000256" key="1">
    <source>
        <dbReference type="SAM" id="MobiDB-lite"/>
    </source>
</evidence>
<evidence type="ECO:0000313" key="2">
    <source>
        <dbReference type="EMBL" id="KAF2814563.1"/>
    </source>
</evidence>
<dbReference type="SUPFAM" id="SSF50965">
    <property type="entry name" value="Galactose oxidase, central domain"/>
    <property type="match status" value="1"/>
</dbReference>
<evidence type="ECO:0008006" key="5">
    <source>
        <dbReference type="Google" id="ProtNLM"/>
    </source>
</evidence>
<reference evidence="4" key="2">
    <citation type="submission" date="2020-04" db="EMBL/GenBank/DDBJ databases">
        <authorList>
            <consortium name="NCBI Genome Project"/>
        </authorList>
    </citation>
    <scope>NUCLEOTIDE SEQUENCE</scope>
    <source>
        <strain evidence="4">CBS 304.34</strain>
    </source>
</reference>
<dbReference type="GeneID" id="54468487"/>
<organism evidence="2">
    <name type="scientific">Mytilinidion resinicola</name>
    <dbReference type="NCBI Taxonomy" id="574789"/>
    <lineage>
        <taxon>Eukaryota</taxon>
        <taxon>Fungi</taxon>
        <taxon>Dikarya</taxon>
        <taxon>Ascomycota</taxon>
        <taxon>Pezizomycotina</taxon>
        <taxon>Dothideomycetes</taxon>
        <taxon>Pleosporomycetidae</taxon>
        <taxon>Mytilinidiales</taxon>
        <taxon>Mytilinidiaceae</taxon>
        <taxon>Mytilinidion</taxon>
    </lineage>
</organism>
<reference evidence="4" key="3">
    <citation type="submission" date="2025-04" db="UniProtKB">
        <authorList>
            <consortium name="RefSeq"/>
        </authorList>
    </citation>
    <scope>IDENTIFICATION</scope>
    <source>
        <strain evidence="4">CBS 304.34</strain>
    </source>
</reference>
<feature type="compositionally biased region" description="Polar residues" evidence="1">
    <location>
        <begin position="1"/>
        <end position="14"/>
    </location>
</feature>
<dbReference type="Gene3D" id="2.120.10.80">
    <property type="entry name" value="Kelch-type beta propeller"/>
    <property type="match status" value="1"/>
</dbReference>
<keyword evidence="3" id="KW-1185">Reference proteome</keyword>
<evidence type="ECO:0000313" key="3">
    <source>
        <dbReference type="Proteomes" id="UP000504636"/>
    </source>
</evidence>
<dbReference type="InterPro" id="IPR015915">
    <property type="entry name" value="Kelch-typ_b-propeller"/>
</dbReference>
<evidence type="ECO:0000313" key="4">
    <source>
        <dbReference type="RefSeq" id="XP_033581527.1"/>
    </source>
</evidence>
<dbReference type="OrthoDB" id="432528at2759"/>
<sequence length="341" mass="37933">MSTAPNPNSQSDETASGVALVRPSPSPPSSNGDSEEPMSLIQAALVDNYDLVVEKLETTRDLEREEYGETALSNACSLRTVSVLLAAGANIKRISHQGRRALVGLPPECSDEVLSTISPQQFLSDRCRRFGTKNPDHLNVPFWDAMIRSGVSAFEAGQYFEQKFAVKRESFFSPATWCAERHGQSIARLPDGRVIQVGGEHEDSYDPDFCIYNDVWEHHSDGSFVVYSYPEDVFPPTDNHSSTLMGTHVYIIGCQGYGEKRRYGHTPVFRLDTATFVIEEVEMTGEAPGWIYQHAAVAVSEREICVSGGKVIKSEVDEGENDVEYILDVSECRWRRKTPDL</sequence>
<protein>
    <recommendedName>
        <fullName evidence="5">Ankyrin</fullName>
    </recommendedName>
</protein>
<reference evidence="2 4" key="1">
    <citation type="journal article" date="2020" name="Stud. Mycol.">
        <title>101 Dothideomycetes genomes: a test case for predicting lifestyles and emergence of pathogens.</title>
        <authorList>
            <person name="Haridas S."/>
            <person name="Albert R."/>
            <person name="Binder M."/>
            <person name="Bloem J."/>
            <person name="Labutti K."/>
            <person name="Salamov A."/>
            <person name="Andreopoulos B."/>
            <person name="Baker S."/>
            <person name="Barry K."/>
            <person name="Bills G."/>
            <person name="Bluhm B."/>
            <person name="Cannon C."/>
            <person name="Castanera R."/>
            <person name="Culley D."/>
            <person name="Daum C."/>
            <person name="Ezra D."/>
            <person name="Gonzalez J."/>
            <person name="Henrissat B."/>
            <person name="Kuo A."/>
            <person name="Liang C."/>
            <person name="Lipzen A."/>
            <person name="Lutzoni F."/>
            <person name="Magnuson J."/>
            <person name="Mondo S."/>
            <person name="Nolan M."/>
            <person name="Ohm R."/>
            <person name="Pangilinan J."/>
            <person name="Park H.-J."/>
            <person name="Ramirez L."/>
            <person name="Alfaro M."/>
            <person name="Sun H."/>
            <person name="Tritt A."/>
            <person name="Yoshinaga Y."/>
            <person name="Zwiers L.-H."/>
            <person name="Turgeon B."/>
            <person name="Goodwin S."/>
            <person name="Spatafora J."/>
            <person name="Crous P."/>
            <person name="Grigoriev I."/>
        </authorList>
    </citation>
    <scope>NUCLEOTIDE SEQUENCE</scope>
    <source>
        <strain evidence="2 4">CBS 304.34</strain>
    </source>
</reference>
<proteinExistence type="predicted"/>
<dbReference type="InterPro" id="IPR011043">
    <property type="entry name" value="Gal_Oxase/kelch_b-propeller"/>
</dbReference>
<dbReference type="RefSeq" id="XP_033581527.1">
    <property type="nucleotide sequence ID" value="XM_033727594.1"/>
</dbReference>
<accession>A0A6A6Z1M3</accession>
<dbReference type="Proteomes" id="UP000504636">
    <property type="component" value="Unplaced"/>
</dbReference>